<dbReference type="InterPro" id="IPR020863">
    <property type="entry name" value="MACPF_CS"/>
</dbReference>
<dbReference type="PROSITE" id="PS51412">
    <property type="entry name" value="MACPF_2"/>
    <property type="match status" value="1"/>
</dbReference>
<dbReference type="InterPro" id="IPR036383">
    <property type="entry name" value="TSP1_rpt_sf"/>
</dbReference>
<comment type="function">
    <text evidence="23">Component of the membrane attack complex (MAC), a multiprotein complex activated by the complement cascade, which inserts into a target cell membrane and forms a pore, leading to target cell membrane rupture and cell lysis. The MAC is initiated by proteolytic cleavage of C5 into complement C5b in response to the classical, alternative, lectin and GZMK complement pathways. The complement pathways consist in a cascade of proteins that leads to phagocytosis and breakdown of pathogens and signaling that strengthens the adaptive immune system. C8B, together with C8A and C8G, inserts into the target membrane, but does not form pores by itself. During MAC assembly, associates with C5b, C6 and C7 to form the C5b8 intermediate complex that inserts into the target membrane and traverses the bilayer increasing membrane rigidity.</text>
</comment>
<evidence type="ECO:0000256" key="21">
    <source>
        <dbReference type="ARBA" id="ARBA00023298"/>
    </source>
</evidence>
<keyword evidence="6" id="KW-0964">Secreted</keyword>
<comment type="subcellular location">
    <subcellularLocation>
        <location evidence="2">Secreted</location>
    </subcellularLocation>
    <subcellularLocation>
        <location evidence="1">Target cell membrane</location>
        <topology evidence="1">Multi-pass membrane protein</topology>
    </subcellularLocation>
</comment>
<comment type="similarity">
    <text evidence="3">Belongs to the complement C6/C7/C8/C9 family.</text>
</comment>
<dbReference type="EMBL" id="JAOPHQ010005304">
    <property type="protein sequence ID" value="KAK0135985.1"/>
    <property type="molecule type" value="Genomic_DNA"/>
</dbReference>
<dbReference type="InterPro" id="IPR036055">
    <property type="entry name" value="LDL_receptor-like_sf"/>
</dbReference>
<dbReference type="SMART" id="SM00192">
    <property type="entry name" value="LDLa"/>
    <property type="match status" value="1"/>
</dbReference>
<keyword evidence="16" id="KW-0473">Membrane attack complex</keyword>
<keyword evidence="18 25" id="KW-1015">Disulfide bond</keyword>
<dbReference type="PANTHER" id="PTHR45742">
    <property type="entry name" value="COMPLEMENT COMPONENT C6"/>
    <property type="match status" value="1"/>
</dbReference>
<keyword evidence="8" id="KW-1052">Target cell membrane</keyword>
<evidence type="ECO:0000256" key="4">
    <source>
        <dbReference type="ARBA" id="ARBA00013949"/>
    </source>
</evidence>
<evidence type="ECO:0000256" key="6">
    <source>
        <dbReference type="ARBA" id="ARBA00022525"/>
    </source>
</evidence>
<accession>A0AA47M9B1</accession>
<evidence type="ECO:0000256" key="24">
    <source>
        <dbReference type="ARBA" id="ARBA00093472"/>
    </source>
</evidence>
<evidence type="ECO:0000256" key="12">
    <source>
        <dbReference type="ARBA" id="ARBA00022737"/>
    </source>
</evidence>
<keyword evidence="13" id="KW-0204">Cytolysis</keyword>
<keyword evidence="14" id="KW-0391">Immunity</keyword>
<dbReference type="SMART" id="SM00457">
    <property type="entry name" value="MACPF"/>
    <property type="match status" value="1"/>
</dbReference>
<sequence length="578" mass="64297">MWSSELNRQWCLLLVSLTLPLLRSVAIATASSVREARAAGPAVRVQPLDCVLSEWSRWTRCDACQKKRYRFAKLQQPSQFGGEPCNFHGREEEACTVSSHYTCENIPPCGGFLCATTGRCILTSLKCNGDDDCGDRSDEKGCQRVTKPCNSEAEEIWGIEDLAKGINILNSQLEGVVLDNRYYAGSCLPYYIQNTRFRKPYNLQQYTVQTKGSYDVTSKFFETYSSYSEYSSRERTSKTTIAFGFGLPGIGKFGFNYSNEKYSKSVKSLRSVSGQTNSFLRAEAKLELAQYMLKARDLVLHHEFLKRLRSLPQSYVYGEYRQIFMDYGTHYISEAGLGGDYEYVMVLNKENLEKSEYSLDDFKNCLQVGVEVGVTVKGFSASVGVDAGRCDGVLKELGKDTEHGSIMEDFVVVVNGGSSESMAALATKNFPTPELMGLWGDGVYYNPEFIRSTTRPLYELVTSEDFVDSEVLKRNLRRALVDYLEENSACRCSPCHNNGVAVLKGTRCECICPNGYSGYGCEITQREKAIGIDGGWSCWGPWSPCGGVTKSRTRQCNNPGVRNGGAACLGLSLESIEC</sequence>
<comment type="caution">
    <text evidence="25">Lacks conserved residue(s) required for the propagation of feature annotation.</text>
</comment>
<dbReference type="GO" id="GO:0005579">
    <property type="term" value="C:membrane attack complex"/>
    <property type="evidence" value="ECO:0007669"/>
    <property type="project" value="UniProtKB-KW"/>
</dbReference>
<feature type="domain" description="MACPF" evidence="27">
    <location>
        <begin position="145"/>
        <end position="491"/>
    </location>
</feature>
<keyword evidence="12" id="KW-0677">Repeat</keyword>
<dbReference type="Pfam" id="PF21195">
    <property type="entry name" value="EGF_C8A_B_C6"/>
    <property type="match status" value="1"/>
</dbReference>
<dbReference type="PRINTS" id="PR00764">
    <property type="entry name" value="COMPLEMENTC9"/>
</dbReference>
<evidence type="ECO:0000256" key="1">
    <source>
        <dbReference type="ARBA" id="ARBA00004276"/>
    </source>
</evidence>
<dbReference type="PROSITE" id="PS01186">
    <property type="entry name" value="EGF_2"/>
    <property type="match status" value="1"/>
</dbReference>
<evidence type="ECO:0000256" key="14">
    <source>
        <dbReference type="ARBA" id="ARBA00022859"/>
    </source>
</evidence>
<gene>
    <name evidence="28" type="primary">c8b</name>
    <name evidence="28" type="ORF">N1851_028126</name>
</gene>
<evidence type="ECO:0000256" key="2">
    <source>
        <dbReference type="ARBA" id="ARBA00004613"/>
    </source>
</evidence>
<proteinExistence type="inferred from homology"/>
<keyword evidence="20" id="KW-0325">Glycoprotein</keyword>
<protein>
    <recommendedName>
        <fullName evidence="4">Complement component C8 beta chain</fullName>
    </recommendedName>
    <alternativeName>
        <fullName evidence="22">Complement component 8 subunit beta</fullName>
    </alternativeName>
</protein>
<keyword evidence="17" id="KW-0472">Membrane</keyword>
<evidence type="ECO:0000256" key="22">
    <source>
        <dbReference type="ARBA" id="ARBA00031383"/>
    </source>
</evidence>
<dbReference type="CDD" id="cd00112">
    <property type="entry name" value="LDLa"/>
    <property type="match status" value="1"/>
</dbReference>
<evidence type="ECO:0000256" key="8">
    <source>
        <dbReference type="ARBA" id="ARBA00022537"/>
    </source>
</evidence>
<keyword evidence="5" id="KW-1134">Transmembrane beta strand</keyword>
<dbReference type="PANTHER" id="PTHR45742:SF5">
    <property type="entry name" value="COMPLEMENT COMPONENT C8 BETA CHAIN"/>
    <property type="match status" value="1"/>
</dbReference>
<dbReference type="PROSITE" id="PS01209">
    <property type="entry name" value="LDLRA_1"/>
    <property type="match status" value="1"/>
</dbReference>
<keyword evidence="19" id="KW-0179">Complement alternate pathway</keyword>
<dbReference type="InterPro" id="IPR001862">
    <property type="entry name" value="MAC_perforin"/>
</dbReference>
<comment type="caution">
    <text evidence="28">The sequence shown here is derived from an EMBL/GenBank/DDBJ whole genome shotgun (WGS) entry which is preliminary data.</text>
</comment>
<dbReference type="InterPro" id="IPR002172">
    <property type="entry name" value="LDrepeatLR_classA_rpt"/>
</dbReference>
<evidence type="ECO:0000256" key="20">
    <source>
        <dbReference type="ARBA" id="ARBA00023180"/>
    </source>
</evidence>
<evidence type="ECO:0000256" key="15">
    <source>
        <dbReference type="ARBA" id="ARBA00022875"/>
    </source>
</evidence>
<dbReference type="GO" id="GO:0044218">
    <property type="term" value="C:other organism cell membrane"/>
    <property type="evidence" value="ECO:0007669"/>
    <property type="project" value="UniProtKB-KW"/>
</dbReference>
<feature type="signal peptide" evidence="26">
    <location>
        <begin position="1"/>
        <end position="28"/>
    </location>
</feature>
<dbReference type="Pfam" id="PF01823">
    <property type="entry name" value="MACPF"/>
    <property type="match status" value="1"/>
</dbReference>
<dbReference type="SMART" id="SM00209">
    <property type="entry name" value="TSP1"/>
    <property type="match status" value="2"/>
</dbReference>
<keyword evidence="11 26" id="KW-0732">Signal</keyword>
<organism evidence="28 29">
    <name type="scientific">Merluccius polli</name>
    <name type="common">Benguela hake</name>
    <name type="synonym">Merluccius cadenati</name>
    <dbReference type="NCBI Taxonomy" id="89951"/>
    <lineage>
        <taxon>Eukaryota</taxon>
        <taxon>Metazoa</taxon>
        <taxon>Chordata</taxon>
        <taxon>Craniata</taxon>
        <taxon>Vertebrata</taxon>
        <taxon>Euteleostomi</taxon>
        <taxon>Actinopterygii</taxon>
        <taxon>Neopterygii</taxon>
        <taxon>Teleostei</taxon>
        <taxon>Neoteleostei</taxon>
        <taxon>Acanthomorphata</taxon>
        <taxon>Zeiogadaria</taxon>
        <taxon>Gadariae</taxon>
        <taxon>Gadiformes</taxon>
        <taxon>Gadoidei</taxon>
        <taxon>Merlucciidae</taxon>
        <taxon>Merluccius</taxon>
    </lineage>
</organism>
<dbReference type="SUPFAM" id="SSF82895">
    <property type="entry name" value="TSP-1 type 1 repeat"/>
    <property type="match status" value="2"/>
</dbReference>
<evidence type="ECO:0000256" key="3">
    <source>
        <dbReference type="ARBA" id="ARBA00009214"/>
    </source>
</evidence>
<dbReference type="Gene3D" id="2.20.100.10">
    <property type="entry name" value="Thrombospondin type-1 (TSP1) repeat"/>
    <property type="match status" value="2"/>
</dbReference>
<dbReference type="GO" id="GO:0006957">
    <property type="term" value="P:complement activation, alternative pathway"/>
    <property type="evidence" value="ECO:0007669"/>
    <property type="project" value="UniProtKB-KW"/>
</dbReference>
<evidence type="ECO:0000256" key="19">
    <source>
        <dbReference type="ARBA" id="ARBA00023162"/>
    </source>
</evidence>
<keyword evidence="10" id="KW-0812">Transmembrane</keyword>
<evidence type="ECO:0000259" key="27">
    <source>
        <dbReference type="PROSITE" id="PS51412"/>
    </source>
</evidence>
<dbReference type="GO" id="GO:0005576">
    <property type="term" value="C:extracellular region"/>
    <property type="evidence" value="ECO:0007669"/>
    <property type="project" value="UniProtKB-SubCell"/>
</dbReference>
<evidence type="ECO:0000256" key="5">
    <source>
        <dbReference type="ARBA" id="ARBA00022452"/>
    </source>
</evidence>
<evidence type="ECO:0000256" key="9">
    <source>
        <dbReference type="ARBA" id="ARBA00022588"/>
    </source>
</evidence>
<dbReference type="PROSITE" id="PS00279">
    <property type="entry name" value="MACPF_1"/>
    <property type="match status" value="1"/>
</dbReference>
<dbReference type="AlphaFoldDB" id="A0AA47M9B1"/>
<evidence type="ECO:0000256" key="26">
    <source>
        <dbReference type="SAM" id="SignalP"/>
    </source>
</evidence>
<dbReference type="Proteomes" id="UP001174136">
    <property type="component" value="Unassembled WGS sequence"/>
</dbReference>
<keyword evidence="9" id="KW-0399">Innate immunity</keyword>
<dbReference type="SUPFAM" id="SSF57424">
    <property type="entry name" value="LDL receptor-like module"/>
    <property type="match status" value="1"/>
</dbReference>
<evidence type="ECO:0000256" key="16">
    <source>
        <dbReference type="ARBA" id="ARBA00023058"/>
    </source>
</evidence>
<evidence type="ECO:0000256" key="11">
    <source>
        <dbReference type="ARBA" id="ARBA00022729"/>
    </source>
</evidence>
<dbReference type="InterPro" id="IPR000884">
    <property type="entry name" value="TSP1_rpt"/>
</dbReference>
<evidence type="ECO:0000256" key="25">
    <source>
        <dbReference type="PROSITE-ProRule" id="PRU00124"/>
    </source>
</evidence>
<evidence type="ECO:0000256" key="17">
    <source>
        <dbReference type="ARBA" id="ARBA00023136"/>
    </source>
</evidence>
<evidence type="ECO:0000256" key="13">
    <source>
        <dbReference type="ARBA" id="ARBA00022852"/>
    </source>
</evidence>
<dbReference type="SUPFAM" id="SSF57196">
    <property type="entry name" value="EGF/Laminin"/>
    <property type="match status" value="1"/>
</dbReference>
<dbReference type="GO" id="GO:0031640">
    <property type="term" value="P:killing of cells of another organism"/>
    <property type="evidence" value="ECO:0007669"/>
    <property type="project" value="UniProtKB-KW"/>
</dbReference>
<dbReference type="Pfam" id="PF00057">
    <property type="entry name" value="Ldl_recept_a"/>
    <property type="match status" value="1"/>
</dbReference>
<evidence type="ECO:0000313" key="29">
    <source>
        <dbReference type="Proteomes" id="UP001174136"/>
    </source>
</evidence>
<comment type="subunit">
    <text evidence="24">Heterotrimer of 3 chains: alpha (C8A), beta (C8B) and gamma (C8G); the alpha and gamma chains are disulfide bonded. Component of the membrane attack complex (MAC), composed of complement C5b, C6, C7, C8A, C8B, C8G and multiple copies of the pore-forming subunit C9.</text>
</comment>
<dbReference type="GO" id="GO:0006958">
    <property type="term" value="P:complement activation, classical pathway"/>
    <property type="evidence" value="ECO:0007669"/>
    <property type="project" value="UniProtKB-KW"/>
</dbReference>
<dbReference type="InterPro" id="IPR000742">
    <property type="entry name" value="EGF"/>
</dbReference>
<keyword evidence="21" id="KW-1053">Target membrane</keyword>
<dbReference type="InterPro" id="IPR023415">
    <property type="entry name" value="LDLR_class-A_CS"/>
</dbReference>
<dbReference type="Gene3D" id="4.10.400.10">
    <property type="entry name" value="Low-density Lipoprotein Receptor"/>
    <property type="match status" value="1"/>
</dbReference>
<evidence type="ECO:0000313" key="28">
    <source>
        <dbReference type="EMBL" id="KAK0135985.1"/>
    </source>
</evidence>
<feature type="chain" id="PRO_5041229280" description="Complement component C8 beta chain" evidence="26">
    <location>
        <begin position="29"/>
        <end position="578"/>
    </location>
</feature>
<dbReference type="PROSITE" id="PS50092">
    <property type="entry name" value="TSP1"/>
    <property type="match status" value="2"/>
</dbReference>
<keyword evidence="7" id="KW-0245">EGF-like domain</keyword>
<dbReference type="PROSITE" id="PS50068">
    <property type="entry name" value="LDLRA_2"/>
    <property type="match status" value="1"/>
</dbReference>
<keyword evidence="15" id="KW-0180">Complement pathway</keyword>
<keyword evidence="29" id="KW-1185">Reference proteome</keyword>
<dbReference type="InterPro" id="IPR020864">
    <property type="entry name" value="MACPF"/>
</dbReference>
<dbReference type="InterPro" id="IPR048831">
    <property type="entry name" value="C8A_B_C6_EGF-like"/>
</dbReference>
<name>A0AA47M9B1_MERPO</name>
<feature type="disulfide bond" evidence="25">
    <location>
        <begin position="127"/>
        <end position="142"/>
    </location>
</feature>
<dbReference type="Gene3D" id="2.10.25.10">
    <property type="entry name" value="Laminin"/>
    <property type="match status" value="1"/>
</dbReference>
<evidence type="ECO:0000256" key="10">
    <source>
        <dbReference type="ARBA" id="ARBA00022692"/>
    </source>
</evidence>
<evidence type="ECO:0000256" key="7">
    <source>
        <dbReference type="ARBA" id="ARBA00022536"/>
    </source>
</evidence>
<reference evidence="28" key="1">
    <citation type="journal article" date="2023" name="Front. Mar. Sci.">
        <title>A new Merluccius polli reference genome to investigate the effects of global change in West African waters.</title>
        <authorList>
            <person name="Mateo J.L."/>
            <person name="Blanco-Fernandez C."/>
            <person name="Garcia-Vazquez E."/>
            <person name="Machado-Schiaffino G."/>
        </authorList>
    </citation>
    <scope>NUCLEOTIDE SEQUENCE</scope>
    <source>
        <strain evidence="28">C29</strain>
        <tissue evidence="28">Fin</tissue>
    </source>
</reference>
<evidence type="ECO:0000256" key="23">
    <source>
        <dbReference type="ARBA" id="ARBA00093292"/>
    </source>
</evidence>
<evidence type="ECO:0000256" key="18">
    <source>
        <dbReference type="ARBA" id="ARBA00023157"/>
    </source>
</evidence>